<accession>A0ABN3KHU4</accession>
<protein>
    <recommendedName>
        <fullName evidence="3">Glycosyltransferase</fullName>
    </recommendedName>
</protein>
<comment type="caution">
    <text evidence="1">The sequence shown here is derived from an EMBL/GenBank/DDBJ whole genome shotgun (WGS) entry which is preliminary data.</text>
</comment>
<name>A0ABN3KHU4_9ACTN</name>
<dbReference type="Proteomes" id="UP001501231">
    <property type="component" value="Unassembled WGS sequence"/>
</dbReference>
<proteinExistence type="predicted"/>
<dbReference type="RefSeq" id="WP_344598723.1">
    <property type="nucleotide sequence ID" value="NZ_BAAARW010000050.1"/>
</dbReference>
<evidence type="ECO:0000313" key="2">
    <source>
        <dbReference type="Proteomes" id="UP001501231"/>
    </source>
</evidence>
<keyword evidence="2" id="KW-1185">Reference proteome</keyword>
<organism evidence="1 2">
    <name type="scientific">Actinomadura vinacea</name>
    <dbReference type="NCBI Taxonomy" id="115336"/>
    <lineage>
        <taxon>Bacteria</taxon>
        <taxon>Bacillati</taxon>
        <taxon>Actinomycetota</taxon>
        <taxon>Actinomycetes</taxon>
        <taxon>Streptosporangiales</taxon>
        <taxon>Thermomonosporaceae</taxon>
        <taxon>Actinomadura</taxon>
    </lineage>
</organism>
<reference evidence="1 2" key="1">
    <citation type="journal article" date="2019" name="Int. J. Syst. Evol. Microbiol.">
        <title>The Global Catalogue of Microorganisms (GCM) 10K type strain sequencing project: providing services to taxonomists for standard genome sequencing and annotation.</title>
        <authorList>
            <consortium name="The Broad Institute Genomics Platform"/>
            <consortium name="The Broad Institute Genome Sequencing Center for Infectious Disease"/>
            <person name="Wu L."/>
            <person name="Ma J."/>
        </authorList>
    </citation>
    <scope>NUCLEOTIDE SEQUENCE [LARGE SCALE GENOMIC DNA]</scope>
    <source>
        <strain evidence="1 2">JCM 3325</strain>
    </source>
</reference>
<evidence type="ECO:0000313" key="1">
    <source>
        <dbReference type="EMBL" id="GAA2459807.1"/>
    </source>
</evidence>
<sequence>MTAYTVVVPTVGRPGLRTLLDALVAATPRHPPEAVLVVDDRPRPVRPAGFRASMRAQADNADDVLMRRAHGRDWRVRAGAEHGRFRRHALTTGSGLLALAALAARAVWTAVAAGARGILVPGERTRVEEIVRACEVVPDLGSAVDLVLGEEGGR</sequence>
<dbReference type="EMBL" id="BAAARW010000050">
    <property type="protein sequence ID" value="GAA2459807.1"/>
    <property type="molecule type" value="Genomic_DNA"/>
</dbReference>
<evidence type="ECO:0008006" key="3">
    <source>
        <dbReference type="Google" id="ProtNLM"/>
    </source>
</evidence>
<gene>
    <name evidence="1" type="ORF">GCM10010191_95160</name>
</gene>